<dbReference type="AlphaFoldDB" id="A0AA49JEK4"/>
<feature type="compositionally biased region" description="Basic and acidic residues" evidence="1">
    <location>
        <begin position="1"/>
        <end position="10"/>
    </location>
</feature>
<protein>
    <submittedName>
        <fullName evidence="2">Uncharacterized protein</fullName>
    </submittedName>
</protein>
<organism evidence="2">
    <name type="scientific">Roseihalotalea indica</name>
    <dbReference type="NCBI Taxonomy" id="2867963"/>
    <lineage>
        <taxon>Bacteria</taxon>
        <taxon>Pseudomonadati</taxon>
        <taxon>Bacteroidota</taxon>
        <taxon>Cytophagia</taxon>
        <taxon>Cytophagales</taxon>
        <taxon>Catalimonadaceae</taxon>
        <taxon>Roseihalotalea</taxon>
    </lineage>
</organism>
<proteinExistence type="predicted"/>
<accession>A0AA49JEK4</accession>
<sequence length="137" mass="15359">MNDQTPEKGRLSAQFQPDPNNRFKAEPSGSAQHYAVAIQNMVLKRFKLILRSGESYSLPYSLLPIYIFTDRGDLLIKSYGILITIQGRNLKPIEEALSNETLLWVKESPSGQDSGDGFVFIADIHIEGKSISKMLNE</sequence>
<reference evidence="2" key="2">
    <citation type="journal article" date="2024" name="Antonie Van Leeuwenhoek">
        <title>Roseihalotalea indica gen. nov., sp. nov., a halophilic Bacteroidetes from mesopelagic Southwest Indian Ocean with higher carbohydrate metabolic potential.</title>
        <authorList>
            <person name="Chen B."/>
            <person name="Zhang M."/>
            <person name="Lin D."/>
            <person name="Ye J."/>
            <person name="Tang K."/>
        </authorList>
    </citation>
    <scope>NUCLEOTIDE SEQUENCE</scope>
    <source>
        <strain evidence="2">TK19036</strain>
    </source>
</reference>
<gene>
    <name evidence="2" type="ORF">K4G66_18520</name>
</gene>
<name>A0AA49JEK4_9BACT</name>
<dbReference type="EMBL" id="CP120682">
    <property type="protein sequence ID" value="WKN34374.1"/>
    <property type="molecule type" value="Genomic_DNA"/>
</dbReference>
<feature type="region of interest" description="Disordered" evidence="1">
    <location>
        <begin position="1"/>
        <end position="27"/>
    </location>
</feature>
<reference evidence="2" key="1">
    <citation type="journal article" date="2023" name="Comput. Struct. Biotechnol. J.">
        <title>Discovery of a novel marine Bacteroidetes with a rich repertoire of carbohydrate-active enzymes.</title>
        <authorList>
            <person name="Chen B."/>
            <person name="Liu G."/>
            <person name="Chen Q."/>
            <person name="Wang H."/>
            <person name="Liu L."/>
            <person name="Tang K."/>
        </authorList>
    </citation>
    <scope>NUCLEOTIDE SEQUENCE</scope>
    <source>
        <strain evidence="2">TK19036</strain>
    </source>
</reference>
<evidence type="ECO:0000313" key="2">
    <source>
        <dbReference type="EMBL" id="WKN34374.1"/>
    </source>
</evidence>
<evidence type="ECO:0000256" key="1">
    <source>
        <dbReference type="SAM" id="MobiDB-lite"/>
    </source>
</evidence>